<protein>
    <submittedName>
        <fullName evidence="2">Flagellar hook-length control protein FliK</fullName>
    </submittedName>
</protein>
<dbReference type="Proteomes" id="UP001304683">
    <property type="component" value="Chromosome"/>
</dbReference>
<name>A0ABZ0QTC5_9FIRM</name>
<dbReference type="Gene3D" id="3.30.750.140">
    <property type="match status" value="1"/>
</dbReference>
<gene>
    <name evidence="2" type="ORF">Q5761_04825</name>
</gene>
<keyword evidence="3" id="KW-1185">Reference proteome</keyword>
<organism evidence="2 3">
    <name type="scientific">Thermaerobacter composti</name>
    <dbReference type="NCBI Taxonomy" id="554949"/>
    <lineage>
        <taxon>Bacteria</taxon>
        <taxon>Bacillati</taxon>
        <taxon>Bacillota</taxon>
        <taxon>Clostridia</taxon>
        <taxon>Eubacteriales</taxon>
        <taxon>Clostridiales Family XVII. Incertae Sedis</taxon>
        <taxon>Thermaerobacter</taxon>
    </lineage>
</organism>
<evidence type="ECO:0000259" key="1">
    <source>
        <dbReference type="Pfam" id="PF02120"/>
    </source>
</evidence>
<sequence>MPGPGAAVDAGRWAQAVARWIEGLEWHRSGERHVLRLHLTPAHLGPLHVEVAGDAGGLAARITVFNPDALVLVNRHADELRQALAARGYPLASLDVGLGAAGDEAGRTGAGRTGGQGGWHQDGVPSIGRADPPVGASGPRALPRDALGGVAGSIRLDVRI</sequence>
<dbReference type="InterPro" id="IPR021136">
    <property type="entry name" value="Flagellar_hook_control-like_C"/>
</dbReference>
<reference evidence="2 3" key="1">
    <citation type="submission" date="2023-08" db="EMBL/GenBank/DDBJ databases">
        <title>Genome sequence of Thermaerobacter compostii strain Ins1, a spore-forming filamentous bacterium isolated from a deep geothermal reservoir.</title>
        <authorList>
            <person name="Bregnard D."/>
            <person name="Gonzalez D."/>
            <person name="Junier P."/>
        </authorList>
    </citation>
    <scope>NUCLEOTIDE SEQUENCE [LARGE SCALE GENOMIC DNA]</scope>
    <source>
        <strain evidence="2 3">Ins1</strain>
    </source>
</reference>
<keyword evidence="2" id="KW-0969">Cilium</keyword>
<dbReference type="InterPro" id="IPR038610">
    <property type="entry name" value="FliK-like_C_sf"/>
</dbReference>
<evidence type="ECO:0000313" key="3">
    <source>
        <dbReference type="Proteomes" id="UP001304683"/>
    </source>
</evidence>
<dbReference type="Pfam" id="PF02120">
    <property type="entry name" value="Flg_hook"/>
    <property type="match status" value="1"/>
</dbReference>
<keyword evidence="2" id="KW-0966">Cell projection</keyword>
<feature type="domain" description="Flagellar hook-length control protein-like C-terminal" evidence="1">
    <location>
        <begin position="25"/>
        <end position="101"/>
    </location>
</feature>
<dbReference type="RefSeq" id="WP_318751392.1">
    <property type="nucleotide sequence ID" value="NZ_CP132508.1"/>
</dbReference>
<evidence type="ECO:0000313" key="2">
    <source>
        <dbReference type="EMBL" id="WPD19972.1"/>
    </source>
</evidence>
<dbReference type="CDD" id="cd17470">
    <property type="entry name" value="T3SS_Flik_C"/>
    <property type="match status" value="1"/>
</dbReference>
<dbReference type="EMBL" id="CP132508">
    <property type="protein sequence ID" value="WPD19972.1"/>
    <property type="molecule type" value="Genomic_DNA"/>
</dbReference>
<proteinExistence type="predicted"/>
<keyword evidence="2" id="KW-0282">Flagellum</keyword>
<accession>A0ABZ0QTC5</accession>